<dbReference type="PRINTS" id="PR00118">
    <property type="entry name" value="BLACTAMASEA"/>
</dbReference>
<reference evidence="9 10" key="1">
    <citation type="submission" date="2022-08" db="EMBL/GenBank/DDBJ databases">
        <title>novel species in genus Aeromicrobium.</title>
        <authorList>
            <person name="Ye L."/>
        </authorList>
    </citation>
    <scope>NUCLEOTIDE SEQUENCE [LARGE SCALE GENOMIC DNA]</scope>
    <source>
        <strain evidence="10">zg-Y1379</strain>
    </source>
</reference>
<evidence type="ECO:0000256" key="3">
    <source>
        <dbReference type="ARBA" id="ARBA00018879"/>
    </source>
</evidence>
<keyword evidence="10" id="KW-1185">Reference proteome</keyword>
<evidence type="ECO:0000256" key="7">
    <source>
        <dbReference type="SAM" id="SignalP"/>
    </source>
</evidence>
<dbReference type="NCBIfam" id="NF033103">
    <property type="entry name" value="bla_class_A"/>
    <property type="match status" value="1"/>
</dbReference>
<accession>A0ABY5MCI3</accession>
<dbReference type="GO" id="GO:0016746">
    <property type="term" value="F:acyltransferase activity"/>
    <property type="evidence" value="ECO:0007669"/>
    <property type="project" value="UniProtKB-KW"/>
</dbReference>
<sequence>MTSTRRRVPMLLAAGAAALALAGCGAGSAEQTPAADVPPSPDASTQLRSLEREFDARVGVAATDTGDGTTVTFRSRERFGYASTYKALLAAHLLDRTTPAERRERLTWTRDDVASAGHAPVASRHVDDGLTLQELAEAAVRESDNAAANLVLDHLGGPAHLQAFLARLGDTTTRVVNHEPDLNTIEPGSTDDTTTPAAFTAALGRLLDGSVLSRPDRAALIDWMSNNATGDTLIRAGAPQGWDVADKSGGAAGIRNDIAVVTPPGREPVVLTILTARNDPGAAYDDALVARVAAVVLQALA</sequence>
<evidence type="ECO:0000256" key="2">
    <source>
        <dbReference type="ARBA" id="ARBA00012865"/>
    </source>
</evidence>
<dbReference type="PROSITE" id="PS51257">
    <property type="entry name" value="PROKAR_LIPOPROTEIN"/>
    <property type="match status" value="1"/>
</dbReference>
<keyword evidence="7" id="KW-0732">Signal</keyword>
<dbReference type="EMBL" id="CP102173">
    <property type="protein sequence ID" value="UUP14368.1"/>
    <property type="molecule type" value="Genomic_DNA"/>
</dbReference>
<dbReference type="PANTHER" id="PTHR35333:SF3">
    <property type="entry name" value="BETA-LACTAMASE-TYPE TRANSPEPTIDASE FOLD CONTAINING PROTEIN"/>
    <property type="match status" value="1"/>
</dbReference>
<evidence type="ECO:0000259" key="8">
    <source>
        <dbReference type="Pfam" id="PF13354"/>
    </source>
</evidence>
<dbReference type="InterPro" id="IPR006311">
    <property type="entry name" value="TAT_signal"/>
</dbReference>
<evidence type="ECO:0000256" key="1">
    <source>
        <dbReference type="ARBA" id="ARBA00009009"/>
    </source>
</evidence>
<dbReference type="PROSITE" id="PS00146">
    <property type="entry name" value="BETA_LACTAMASE_A"/>
    <property type="match status" value="1"/>
</dbReference>
<protein>
    <recommendedName>
        <fullName evidence="3 6">Beta-lactamase</fullName>
        <ecNumber evidence="2 6">3.5.2.6</ecNumber>
    </recommendedName>
</protein>
<feature type="domain" description="Beta-lactamase class A catalytic" evidence="8">
    <location>
        <begin position="59"/>
        <end position="275"/>
    </location>
</feature>
<evidence type="ECO:0000313" key="9">
    <source>
        <dbReference type="EMBL" id="UUP14368.1"/>
    </source>
</evidence>
<dbReference type="PROSITE" id="PS51318">
    <property type="entry name" value="TAT"/>
    <property type="match status" value="1"/>
</dbReference>
<dbReference type="PANTHER" id="PTHR35333">
    <property type="entry name" value="BETA-LACTAMASE"/>
    <property type="match status" value="1"/>
</dbReference>
<dbReference type="InterPro" id="IPR023650">
    <property type="entry name" value="Beta-lactam_class-A_AS"/>
</dbReference>
<dbReference type="InterPro" id="IPR000871">
    <property type="entry name" value="Beta-lactam_class-A"/>
</dbReference>
<evidence type="ECO:0000256" key="4">
    <source>
        <dbReference type="ARBA" id="ARBA00022801"/>
    </source>
</evidence>
<dbReference type="GO" id="GO:0008800">
    <property type="term" value="F:beta-lactamase activity"/>
    <property type="evidence" value="ECO:0007669"/>
    <property type="project" value="UniProtKB-EC"/>
</dbReference>
<dbReference type="Proteomes" id="UP001316184">
    <property type="component" value="Chromosome"/>
</dbReference>
<proteinExistence type="inferred from homology"/>
<keyword evidence="5 6" id="KW-0046">Antibiotic resistance</keyword>
<dbReference type="SUPFAM" id="SSF56601">
    <property type="entry name" value="beta-lactamase/transpeptidase-like"/>
    <property type="match status" value="1"/>
</dbReference>
<dbReference type="EC" id="3.5.2.6" evidence="2 6"/>
<dbReference type="Gene3D" id="3.40.710.10">
    <property type="entry name" value="DD-peptidase/beta-lactamase superfamily"/>
    <property type="match status" value="1"/>
</dbReference>
<dbReference type="Pfam" id="PF13354">
    <property type="entry name" value="Beta-lactamase2"/>
    <property type="match status" value="1"/>
</dbReference>
<organism evidence="9 10">
    <name type="scientific">Aeromicrobium wangtongii</name>
    <dbReference type="NCBI Taxonomy" id="2969247"/>
    <lineage>
        <taxon>Bacteria</taxon>
        <taxon>Bacillati</taxon>
        <taxon>Actinomycetota</taxon>
        <taxon>Actinomycetes</taxon>
        <taxon>Propionibacteriales</taxon>
        <taxon>Nocardioidaceae</taxon>
        <taxon>Aeromicrobium</taxon>
    </lineage>
</organism>
<keyword evidence="9" id="KW-0808">Transferase</keyword>
<dbReference type="InterPro" id="IPR012338">
    <property type="entry name" value="Beta-lactam/transpept-like"/>
</dbReference>
<feature type="chain" id="PRO_5045936276" description="Beta-lactamase" evidence="7">
    <location>
        <begin position="23"/>
        <end position="301"/>
    </location>
</feature>
<keyword evidence="9" id="KW-0012">Acyltransferase</keyword>
<dbReference type="RefSeq" id="WP_232398193.1">
    <property type="nucleotide sequence ID" value="NZ_CP102173.1"/>
</dbReference>
<dbReference type="InterPro" id="IPR045155">
    <property type="entry name" value="Beta-lactam_cat"/>
</dbReference>
<gene>
    <name evidence="9" type="primary">bla</name>
    <name evidence="9" type="ORF">NQV15_03365</name>
</gene>
<feature type="signal peptide" evidence="7">
    <location>
        <begin position="1"/>
        <end position="22"/>
    </location>
</feature>
<comment type="similarity">
    <text evidence="1 6">Belongs to the class-A beta-lactamase family.</text>
</comment>
<comment type="catalytic activity">
    <reaction evidence="6">
        <text>a beta-lactam + H2O = a substituted beta-amino acid</text>
        <dbReference type="Rhea" id="RHEA:20401"/>
        <dbReference type="ChEBI" id="CHEBI:15377"/>
        <dbReference type="ChEBI" id="CHEBI:35627"/>
        <dbReference type="ChEBI" id="CHEBI:140347"/>
        <dbReference type="EC" id="3.5.2.6"/>
    </reaction>
</comment>
<name>A0ABY5MCI3_9ACTN</name>
<evidence type="ECO:0000256" key="6">
    <source>
        <dbReference type="RuleBase" id="RU361140"/>
    </source>
</evidence>
<keyword evidence="4 6" id="KW-0378">Hydrolase</keyword>
<evidence type="ECO:0000313" key="10">
    <source>
        <dbReference type="Proteomes" id="UP001316184"/>
    </source>
</evidence>
<evidence type="ECO:0000256" key="5">
    <source>
        <dbReference type="ARBA" id="ARBA00023251"/>
    </source>
</evidence>